<dbReference type="RefSeq" id="WP_065160985.1">
    <property type="nucleotide sequence ID" value="NZ_LZLQ01000145.1"/>
</dbReference>
<dbReference type="AlphaFoldDB" id="A0A1A3MPR8"/>
<dbReference type="EMBL" id="LZLQ01000145">
    <property type="protein sequence ID" value="OBK10764.1"/>
    <property type="molecule type" value="Genomic_DNA"/>
</dbReference>
<proteinExistence type="predicted"/>
<dbReference type="Proteomes" id="UP000093629">
    <property type="component" value="Unassembled WGS sequence"/>
</dbReference>
<dbReference type="Gene3D" id="2.170.150.40">
    <property type="entry name" value="Domain of unknown function (DUF427)"/>
    <property type="match status" value="2"/>
</dbReference>
<feature type="domain" description="DUF427" evidence="1">
    <location>
        <begin position="38"/>
        <end position="129"/>
    </location>
</feature>
<organism evidence="2 3">
    <name type="scientific">Mycobacterium asiaticum</name>
    <dbReference type="NCBI Taxonomy" id="1790"/>
    <lineage>
        <taxon>Bacteria</taxon>
        <taxon>Bacillati</taxon>
        <taxon>Actinomycetota</taxon>
        <taxon>Actinomycetes</taxon>
        <taxon>Mycobacteriales</taxon>
        <taxon>Mycobacteriaceae</taxon>
        <taxon>Mycobacterium</taxon>
    </lineage>
</organism>
<accession>A0A1A3MPR8</accession>
<gene>
    <name evidence="2" type="ORF">A5636_14780</name>
</gene>
<sequence length="304" mass="34688">MGLAWQQGPLATGSIGHFLTEQPLPPRLLFAEPLRRRMRVFFGEQWIADSEDVVLLHEPGRYPVAYFPRGDIRADTLILEDRVTQHTDLGETRWYTVRVPQHEARHSAWAHTRLPQYAGVLDGRLAFAWRAMDAFYEEDERIVGHASDAYHRIDIRSTSRHLVVRDGDKVIADTQRVLALYESGFAPRWYVPRGDIDEAALKLVDAQTFCPYKGIASYYDIGAHKRAAWSYINAWTEVARVNNFVSFEPDKIDVYIDGKQLHLEPGQTVIPHGVDRGLDTYEVTRTIGTSRVPVQLEEHTHGSA</sequence>
<dbReference type="PANTHER" id="PTHR34310:SF9">
    <property type="entry name" value="BLR5716 PROTEIN"/>
    <property type="match status" value="1"/>
</dbReference>
<protein>
    <recommendedName>
        <fullName evidence="1">DUF427 domain-containing protein</fullName>
    </recommendedName>
</protein>
<name>A0A1A3MPR8_MYCAS</name>
<feature type="domain" description="DUF427" evidence="1">
    <location>
        <begin position="164"/>
        <end position="249"/>
    </location>
</feature>
<dbReference type="InterPro" id="IPR007361">
    <property type="entry name" value="DUF427"/>
</dbReference>
<evidence type="ECO:0000313" key="2">
    <source>
        <dbReference type="EMBL" id="OBK10764.1"/>
    </source>
</evidence>
<comment type="caution">
    <text evidence="2">The sequence shown here is derived from an EMBL/GenBank/DDBJ whole genome shotgun (WGS) entry which is preliminary data.</text>
</comment>
<evidence type="ECO:0000313" key="3">
    <source>
        <dbReference type="Proteomes" id="UP000093629"/>
    </source>
</evidence>
<dbReference type="Pfam" id="PF04248">
    <property type="entry name" value="NTP_transf_9"/>
    <property type="match status" value="2"/>
</dbReference>
<dbReference type="OrthoDB" id="285364at2"/>
<evidence type="ECO:0000259" key="1">
    <source>
        <dbReference type="Pfam" id="PF04248"/>
    </source>
</evidence>
<dbReference type="InterPro" id="IPR038694">
    <property type="entry name" value="DUF427_sf"/>
</dbReference>
<reference evidence="3" key="1">
    <citation type="submission" date="2016-06" db="EMBL/GenBank/DDBJ databases">
        <authorList>
            <person name="Sutton G."/>
            <person name="Brinkac L."/>
            <person name="Sanka R."/>
            <person name="Adams M."/>
            <person name="Lau E."/>
            <person name="Garcia-Basteiro A."/>
            <person name="Lopez-Varela E."/>
            <person name="Palencia S."/>
        </authorList>
    </citation>
    <scope>NUCLEOTIDE SEQUENCE [LARGE SCALE GENOMIC DNA]</scope>
    <source>
        <strain evidence="3">1245139.5</strain>
    </source>
</reference>
<dbReference type="PANTHER" id="PTHR34310">
    <property type="entry name" value="DUF427 DOMAIN PROTEIN (AFU_ORTHOLOGUE AFUA_3G02220)"/>
    <property type="match status" value="1"/>
</dbReference>
<keyword evidence="3" id="KW-1185">Reference proteome</keyword>